<feature type="domain" description="HTH cro/C1-type" evidence="1">
    <location>
        <begin position="38"/>
        <end position="91"/>
    </location>
</feature>
<dbReference type="SUPFAM" id="SSF47413">
    <property type="entry name" value="lambda repressor-like DNA-binding domains"/>
    <property type="match status" value="1"/>
</dbReference>
<gene>
    <name evidence="2" type="ORF">C9994_16795</name>
</gene>
<accession>A0A2T4DAJ9</accession>
<evidence type="ECO:0000313" key="2">
    <source>
        <dbReference type="EMBL" id="PTB90777.1"/>
    </source>
</evidence>
<protein>
    <recommendedName>
        <fullName evidence="1">HTH cro/C1-type domain-containing protein</fullName>
    </recommendedName>
</protein>
<reference evidence="2 3" key="1">
    <citation type="submission" date="2018-03" db="EMBL/GenBank/DDBJ databases">
        <title>Cross-interface Injection: A General Nanoliter Liquid Handling Method Applied to Single Cells Genome Amplification Automated Nanoliter Liquid Handling Applied to Single Cell Multiple Displacement Amplification.</title>
        <authorList>
            <person name="Yun J."/>
            <person name="Xu P."/>
            <person name="Xu J."/>
            <person name="Dai X."/>
            <person name="Wang Y."/>
            <person name="Zheng X."/>
            <person name="Cao C."/>
            <person name="Yi Q."/>
            <person name="Zhu Y."/>
            <person name="Wang L."/>
            <person name="Dong Z."/>
            <person name="Huang Y."/>
            <person name="Huang L."/>
            <person name="Du W."/>
        </authorList>
    </citation>
    <scope>NUCLEOTIDE SEQUENCE [LARGE SCALE GENOMIC DNA]</scope>
    <source>
        <strain evidence="2 3">Z-D1-2</strain>
    </source>
</reference>
<proteinExistence type="predicted"/>
<dbReference type="CDD" id="cd00093">
    <property type="entry name" value="HTH_XRE"/>
    <property type="match status" value="1"/>
</dbReference>
<dbReference type="Gene3D" id="1.10.260.40">
    <property type="entry name" value="lambda repressor-like DNA-binding domains"/>
    <property type="match status" value="1"/>
</dbReference>
<dbReference type="PROSITE" id="PS50943">
    <property type="entry name" value="HTH_CROC1"/>
    <property type="match status" value="1"/>
</dbReference>
<comment type="caution">
    <text evidence="2">The sequence shown here is derived from an EMBL/GenBank/DDBJ whole genome shotgun (WGS) entry which is preliminary data.</text>
</comment>
<organism evidence="2 3">
    <name type="scientific">Marivirga lumbricoides</name>
    <dbReference type="NCBI Taxonomy" id="1046115"/>
    <lineage>
        <taxon>Bacteria</taxon>
        <taxon>Pseudomonadati</taxon>
        <taxon>Bacteroidota</taxon>
        <taxon>Cytophagia</taxon>
        <taxon>Cytophagales</taxon>
        <taxon>Marivirgaceae</taxon>
        <taxon>Marivirga</taxon>
    </lineage>
</organism>
<dbReference type="SMART" id="SM00530">
    <property type="entry name" value="HTH_XRE"/>
    <property type="match status" value="1"/>
</dbReference>
<dbReference type="GO" id="GO:0003677">
    <property type="term" value="F:DNA binding"/>
    <property type="evidence" value="ECO:0007669"/>
    <property type="project" value="InterPro"/>
</dbReference>
<evidence type="ECO:0000313" key="3">
    <source>
        <dbReference type="Proteomes" id="UP000240608"/>
    </source>
</evidence>
<dbReference type="InterPro" id="IPR010982">
    <property type="entry name" value="Lambda_DNA-bd_dom_sf"/>
</dbReference>
<dbReference type="Pfam" id="PF01381">
    <property type="entry name" value="HTH_3"/>
    <property type="match status" value="1"/>
</dbReference>
<dbReference type="AlphaFoldDB" id="A0A2T4DAJ9"/>
<name>A0A2T4DAJ9_9BACT</name>
<dbReference type="EMBL" id="PYVU01000569">
    <property type="protein sequence ID" value="PTB90777.1"/>
    <property type="molecule type" value="Genomic_DNA"/>
</dbReference>
<dbReference type="Proteomes" id="UP000240608">
    <property type="component" value="Unassembled WGS sequence"/>
</dbReference>
<feature type="non-terminal residue" evidence="2">
    <location>
        <position position="219"/>
    </location>
</feature>
<dbReference type="InterPro" id="IPR001387">
    <property type="entry name" value="Cro/C1-type_HTH"/>
</dbReference>
<feature type="non-terminal residue" evidence="2">
    <location>
        <position position="1"/>
    </location>
</feature>
<sequence length="219" mass="24769">SITRNALNAMLFGYRLLAITTQEEIGVAKNIDVDKTIIKKLRVNQKHTQLSLALEIGVSRRAISCIENTGSTSKQTAEKLAKAFGVSFNYLTGNDESDFLPSPFYCELIESGSPSQQARSQLFNSETELLAFLDQQINQERPFRIGGRIPGEYSDFPTKSLPTYSIEGVNCTLRIPLREEEPDPEENDGRILTFTFRELRLQTDVGLTWQPLQKWISIY</sequence>
<evidence type="ECO:0000259" key="1">
    <source>
        <dbReference type="PROSITE" id="PS50943"/>
    </source>
</evidence>